<dbReference type="KEGG" id="cvn:111134116"/>
<dbReference type="OrthoDB" id="6115411at2759"/>
<protein>
    <submittedName>
        <fullName evidence="3">Uncharacterized protein LOC111134116</fullName>
    </submittedName>
</protein>
<dbReference type="GeneID" id="111134116"/>
<dbReference type="RefSeq" id="XP_022338643.1">
    <property type="nucleotide sequence ID" value="XM_022482935.1"/>
</dbReference>
<dbReference type="PANTHER" id="PTHR10656:SF42">
    <property type="entry name" value="CYCLIC GMP-AMP SYNTHASE-LIKE PROTEIN-RELATED"/>
    <property type="match status" value="1"/>
</dbReference>
<gene>
    <name evidence="3" type="primary">LOC111134116</name>
</gene>
<dbReference type="Gene3D" id="1.10.1410.40">
    <property type="match status" value="1"/>
</dbReference>
<dbReference type="Proteomes" id="UP000694844">
    <property type="component" value="Chromosome 5"/>
</dbReference>
<reference evidence="3" key="1">
    <citation type="submission" date="2025-08" db="UniProtKB">
        <authorList>
            <consortium name="RefSeq"/>
        </authorList>
    </citation>
    <scope>IDENTIFICATION</scope>
    <source>
        <tissue evidence="3">Whole sample</tissue>
    </source>
</reference>
<dbReference type="AlphaFoldDB" id="A0A8B8EGP5"/>
<organism evidence="2 3">
    <name type="scientific">Crassostrea virginica</name>
    <name type="common">Eastern oyster</name>
    <dbReference type="NCBI Taxonomy" id="6565"/>
    <lineage>
        <taxon>Eukaryota</taxon>
        <taxon>Metazoa</taxon>
        <taxon>Spiralia</taxon>
        <taxon>Lophotrochozoa</taxon>
        <taxon>Mollusca</taxon>
        <taxon>Bivalvia</taxon>
        <taxon>Autobranchia</taxon>
        <taxon>Pteriomorphia</taxon>
        <taxon>Ostreida</taxon>
        <taxon>Ostreoidea</taxon>
        <taxon>Ostreidae</taxon>
        <taxon>Crassostrea</taxon>
    </lineage>
</organism>
<dbReference type="PANTHER" id="PTHR10656">
    <property type="entry name" value="CELL FATE DETERMINING PROTEIN MAB21-RELATED"/>
    <property type="match status" value="1"/>
</dbReference>
<evidence type="ECO:0000313" key="3">
    <source>
        <dbReference type="RefSeq" id="XP_022338643.1"/>
    </source>
</evidence>
<sequence>MTADFDIVLRKYLDILDDWQRKVDNIRKMHHEIWTASRVYPVIRQHRAGSRVEKQCRILPMGKQTDVDYKFEVKDIVVDMITKKELYWKVSPSSSAHGNIFVHESTKTELMNKSLHCDIFTENVFQWDCAENAYLLRPGQFKSNVVRISGFEYTQDATTTPNSPSIPGQGAVNEYDIVPCLRISQWPTSTYKWANKDASENKALNKRFRSNMIKNEDLFVVPAGNPSSPEAEREFRLSFSLVEVKCFEELSDYQRKLYGVLKYLFKQQLESVDLLDSYHVKSLFFSMLDKELIGVNIKDLIDDVFSFFKMLLGACKERCIKHIFIEECNIFPFHKKDWERKTVEITDVVHNQDKMIEELHFLVQRDLKITGNSDGKWISQAMGKIDELNTENRRIVYINGYLTRLLSLITYSLFENQESGKLDEAIRKIQDLFKQFTDDDNICRIIPIVNIGIEHLNVSSSNILTIDNSFVTTSSVDKISTQVHVAFDHYLCGKLQDAQQILDEITVNVPGNTHYIGLSITSFHKRYELDEALHHVISTLESKSKERKCPRFYMDPLFFAQHLKIQCRLKLRDAFPVQSDLDELESLSAHLSEREPYLGRLSYRYSAILLLQGYQSLLQRLELKFSSMDKEDVETFNQRLYATNFDLR</sequence>
<keyword evidence="2" id="KW-1185">Reference proteome</keyword>
<comment type="similarity">
    <text evidence="1">Belongs to the mab-21 family.</text>
</comment>
<dbReference type="InterPro" id="IPR024810">
    <property type="entry name" value="MAB21L/cGLR"/>
</dbReference>
<evidence type="ECO:0000256" key="1">
    <source>
        <dbReference type="ARBA" id="ARBA00008307"/>
    </source>
</evidence>
<accession>A0A8B8EGP5</accession>
<evidence type="ECO:0000313" key="2">
    <source>
        <dbReference type="Proteomes" id="UP000694844"/>
    </source>
</evidence>
<proteinExistence type="inferred from homology"/>
<dbReference type="SMART" id="SM01265">
    <property type="entry name" value="Mab-21"/>
    <property type="match status" value="1"/>
</dbReference>
<name>A0A8B8EGP5_CRAVI</name>